<sequence>MPVYLNIIQQISSYLEKKNEEPESAKCEDNSLEESLFLSHPSSQIKGTVKKIIQTKVEEDPENTMQATEFPEVTMTLCRGKCFLMVIILFYHATLLIIFSKYVQNISHNDLYSIKY</sequence>
<organism evidence="2 3">
    <name type="scientific">Meganyctiphanes norvegica</name>
    <name type="common">Northern krill</name>
    <name type="synonym">Thysanopoda norvegica</name>
    <dbReference type="NCBI Taxonomy" id="48144"/>
    <lineage>
        <taxon>Eukaryota</taxon>
        <taxon>Metazoa</taxon>
        <taxon>Ecdysozoa</taxon>
        <taxon>Arthropoda</taxon>
        <taxon>Crustacea</taxon>
        <taxon>Multicrustacea</taxon>
        <taxon>Malacostraca</taxon>
        <taxon>Eumalacostraca</taxon>
        <taxon>Eucarida</taxon>
        <taxon>Euphausiacea</taxon>
        <taxon>Euphausiidae</taxon>
        <taxon>Meganyctiphanes</taxon>
    </lineage>
</organism>
<accession>A0AAV2Q7Y7</accession>
<name>A0AAV2Q7Y7_MEGNR</name>
<feature type="transmembrane region" description="Helical" evidence="1">
    <location>
        <begin position="82"/>
        <end position="103"/>
    </location>
</feature>
<reference evidence="2 3" key="1">
    <citation type="submission" date="2024-05" db="EMBL/GenBank/DDBJ databases">
        <authorList>
            <person name="Wallberg A."/>
        </authorList>
    </citation>
    <scope>NUCLEOTIDE SEQUENCE [LARGE SCALE GENOMIC DNA]</scope>
</reference>
<gene>
    <name evidence="2" type="ORF">MNOR_LOCUS8516</name>
</gene>
<dbReference type="AlphaFoldDB" id="A0AAV2Q7Y7"/>
<evidence type="ECO:0000313" key="3">
    <source>
        <dbReference type="Proteomes" id="UP001497623"/>
    </source>
</evidence>
<protein>
    <submittedName>
        <fullName evidence="2">Uncharacterized protein</fullName>
    </submittedName>
</protein>
<dbReference type="EMBL" id="CAXKWB010003978">
    <property type="protein sequence ID" value="CAL4071358.1"/>
    <property type="molecule type" value="Genomic_DNA"/>
</dbReference>
<keyword evidence="1" id="KW-0812">Transmembrane</keyword>
<keyword evidence="3" id="KW-1185">Reference proteome</keyword>
<keyword evidence="1" id="KW-1133">Transmembrane helix</keyword>
<dbReference type="Proteomes" id="UP001497623">
    <property type="component" value="Unassembled WGS sequence"/>
</dbReference>
<evidence type="ECO:0000313" key="2">
    <source>
        <dbReference type="EMBL" id="CAL4071358.1"/>
    </source>
</evidence>
<comment type="caution">
    <text evidence="2">The sequence shown here is derived from an EMBL/GenBank/DDBJ whole genome shotgun (WGS) entry which is preliminary data.</text>
</comment>
<proteinExistence type="predicted"/>
<keyword evidence="1" id="KW-0472">Membrane</keyword>
<evidence type="ECO:0000256" key="1">
    <source>
        <dbReference type="SAM" id="Phobius"/>
    </source>
</evidence>